<feature type="compositionally biased region" description="Basic and acidic residues" evidence="1">
    <location>
        <begin position="293"/>
        <end position="307"/>
    </location>
</feature>
<dbReference type="AlphaFoldDB" id="A0A9W8J5T9"/>
<sequence>MNTENLVPFWQSQLLDLSNRYPVTGGAISQDELDQCTSAFRVLVSDGCQIIENTPTFKDKSKVVNVMIAQDNHLGLLHNYVHRYNLNNRFPKPLRDNLQGLIADSVAACSGQRLNPWTAQREVVRDSGSTIPAKRPVRLSLPCPPNYRSDLLTPPQASTWSPALGHSSRFSHAASEGADTSESAVVQEAIRVLQHSDGNVFRSDDTDTFFQLATLKATLARQDAELRAQLLVRQATAVRINELREQMERHEHRRLRDFRRPPSPGVAASIRAHDAPVSLTRDHAVPTSSSKKSVKEWKEGRDKEKTSKVQAASTKPSEASGEVSTSKSSTKGKEAGSKTKTRSAKEVAVPEVKEKPKTRAASQTESSKSKGKRHAAPKLKETISEEEQVEEGETVEQDEDVEMQEVDAAGEEIEEDASIPVDQLDEEDEESD</sequence>
<feature type="region of interest" description="Disordered" evidence="1">
    <location>
        <begin position="249"/>
        <end position="432"/>
    </location>
</feature>
<feature type="non-terminal residue" evidence="2">
    <location>
        <position position="432"/>
    </location>
</feature>
<evidence type="ECO:0000256" key="1">
    <source>
        <dbReference type="SAM" id="MobiDB-lite"/>
    </source>
</evidence>
<gene>
    <name evidence="2" type="ORF">H1R20_g8100</name>
</gene>
<proteinExistence type="predicted"/>
<organism evidence="2 3">
    <name type="scientific">Candolleomyces eurysporus</name>
    <dbReference type="NCBI Taxonomy" id="2828524"/>
    <lineage>
        <taxon>Eukaryota</taxon>
        <taxon>Fungi</taxon>
        <taxon>Dikarya</taxon>
        <taxon>Basidiomycota</taxon>
        <taxon>Agaricomycotina</taxon>
        <taxon>Agaricomycetes</taxon>
        <taxon>Agaricomycetidae</taxon>
        <taxon>Agaricales</taxon>
        <taxon>Agaricineae</taxon>
        <taxon>Psathyrellaceae</taxon>
        <taxon>Candolleomyces</taxon>
    </lineage>
</organism>
<feature type="compositionally biased region" description="Acidic residues" evidence="1">
    <location>
        <begin position="384"/>
        <end position="432"/>
    </location>
</feature>
<dbReference type="OrthoDB" id="2417635at2759"/>
<evidence type="ECO:0000313" key="3">
    <source>
        <dbReference type="Proteomes" id="UP001140091"/>
    </source>
</evidence>
<feature type="compositionally biased region" description="Polar residues" evidence="1">
    <location>
        <begin position="308"/>
        <end position="329"/>
    </location>
</feature>
<evidence type="ECO:0000313" key="2">
    <source>
        <dbReference type="EMBL" id="KAJ2928996.1"/>
    </source>
</evidence>
<comment type="caution">
    <text evidence="2">The sequence shown here is derived from an EMBL/GenBank/DDBJ whole genome shotgun (WGS) entry which is preliminary data.</text>
</comment>
<reference evidence="2" key="1">
    <citation type="submission" date="2022-06" db="EMBL/GenBank/DDBJ databases">
        <title>Genome Sequence of Candolleomyces eurysporus.</title>
        <authorList>
            <person name="Buettner E."/>
        </authorList>
    </citation>
    <scope>NUCLEOTIDE SEQUENCE</scope>
    <source>
        <strain evidence="2">VTCC 930004</strain>
    </source>
</reference>
<accession>A0A9W8J5T9</accession>
<dbReference type="EMBL" id="JANBPK010000914">
    <property type="protein sequence ID" value="KAJ2928996.1"/>
    <property type="molecule type" value="Genomic_DNA"/>
</dbReference>
<name>A0A9W8J5T9_9AGAR</name>
<dbReference type="Proteomes" id="UP001140091">
    <property type="component" value="Unassembled WGS sequence"/>
</dbReference>
<protein>
    <submittedName>
        <fullName evidence="2">Uncharacterized protein</fullName>
    </submittedName>
</protein>
<keyword evidence="3" id="KW-1185">Reference proteome</keyword>